<dbReference type="Pfam" id="PF00583">
    <property type="entry name" value="Acetyltransf_1"/>
    <property type="match status" value="1"/>
</dbReference>
<dbReference type="InterPro" id="IPR000182">
    <property type="entry name" value="GNAT_dom"/>
</dbReference>
<dbReference type="SUPFAM" id="SSF55729">
    <property type="entry name" value="Acyl-CoA N-acyltransferases (Nat)"/>
    <property type="match status" value="1"/>
</dbReference>
<dbReference type="CDD" id="cd04301">
    <property type="entry name" value="NAT_SF"/>
    <property type="match status" value="1"/>
</dbReference>
<dbReference type="Proteomes" id="UP001246372">
    <property type="component" value="Unassembled WGS sequence"/>
</dbReference>
<dbReference type="EMBL" id="JAVXZY010000014">
    <property type="protein sequence ID" value="MDT9002283.1"/>
    <property type="molecule type" value="Genomic_DNA"/>
</dbReference>
<dbReference type="PANTHER" id="PTHR13947">
    <property type="entry name" value="GNAT FAMILY N-ACETYLTRANSFERASE"/>
    <property type="match status" value="1"/>
</dbReference>
<evidence type="ECO:0000256" key="1">
    <source>
        <dbReference type="ARBA" id="ARBA00022679"/>
    </source>
</evidence>
<dbReference type="InterPro" id="IPR050769">
    <property type="entry name" value="NAT_camello-type"/>
</dbReference>
<dbReference type="RefSeq" id="WP_315653180.1">
    <property type="nucleotide sequence ID" value="NZ_JAVXZY010000014.1"/>
</dbReference>
<dbReference type="InterPro" id="IPR016181">
    <property type="entry name" value="Acyl_CoA_acyltransferase"/>
</dbReference>
<evidence type="ECO:0000313" key="4">
    <source>
        <dbReference type="Proteomes" id="UP001246372"/>
    </source>
</evidence>
<evidence type="ECO:0000259" key="2">
    <source>
        <dbReference type="PROSITE" id="PS51186"/>
    </source>
</evidence>
<dbReference type="PANTHER" id="PTHR13947:SF37">
    <property type="entry name" value="LD18367P"/>
    <property type="match status" value="1"/>
</dbReference>
<proteinExistence type="predicted"/>
<gene>
    <name evidence="3" type="ORF">RQP53_23585</name>
</gene>
<keyword evidence="1" id="KW-0808">Transferase</keyword>
<evidence type="ECO:0000313" key="3">
    <source>
        <dbReference type="EMBL" id="MDT9002283.1"/>
    </source>
</evidence>
<dbReference type="PROSITE" id="PS51186">
    <property type="entry name" value="GNAT"/>
    <property type="match status" value="1"/>
</dbReference>
<keyword evidence="4" id="KW-1185">Reference proteome</keyword>
<name>A0ABU3PIC4_9BURK</name>
<sequence>MLKIRTATPADTDAITALILPIQQQEFGIPITLEAQPDLGNIQQFYQHGAGNFWLAELDGQVVGSIALLDIGNQQAALRKMFVAGPFRGRDFGVAASLLDELLSWARRQRLSDIFLGTTDKFLAAHRFYEKHGFEALGRTALPTSFPVMAVDSKFYHLALPPHADHTPLHRQR</sequence>
<feature type="domain" description="N-acetyltransferase" evidence="2">
    <location>
        <begin position="2"/>
        <end position="161"/>
    </location>
</feature>
<comment type="caution">
    <text evidence="3">The sequence shown here is derived from an EMBL/GenBank/DDBJ whole genome shotgun (WGS) entry which is preliminary data.</text>
</comment>
<reference evidence="3" key="1">
    <citation type="submission" date="2023-09" db="EMBL/GenBank/DDBJ databases">
        <title>Paucibacter sp. APW11 Genome sequencing and assembly.</title>
        <authorList>
            <person name="Kim I."/>
        </authorList>
    </citation>
    <scope>NUCLEOTIDE SEQUENCE</scope>
    <source>
        <strain evidence="3">APW11</strain>
    </source>
</reference>
<accession>A0ABU3PIC4</accession>
<protein>
    <submittedName>
        <fullName evidence="3">GNAT family N-acetyltransferase</fullName>
    </submittedName>
</protein>
<dbReference type="Gene3D" id="3.40.630.30">
    <property type="match status" value="1"/>
</dbReference>
<organism evidence="3 4">
    <name type="scientific">Roseateles aquae</name>
    <dbReference type="NCBI Taxonomy" id="3077235"/>
    <lineage>
        <taxon>Bacteria</taxon>
        <taxon>Pseudomonadati</taxon>
        <taxon>Pseudomonadota</taxon>
        <taxon>Betaproteobacteria</taxon>
        <taxon>Burkholderiales</taxon>
        <taxon>Sphaerotilaceae</taxon>
        <taxon>Roseateles</taxon>
    </lineage>
</organism>